<dbReference type="PANTHER" id="PTHR44675">
    <property type="entry name" value="PAK1 INTERACTING PROTEIN 1"/>
    <property type="match status" value="1"/>
</dbReference>
<dbReference type="Pfam" id="PF00400">
    <property type="entry name" value="WD40"/>
    <property type="match status" value="3"/>
</dbReference>
<dbReference type="Proteomes" id="UP001283361">
    <property type="component" value="Unassembled WGS sequence"/>
</dbReference>
<evidence type="ECO:0000256" key="1">
    <source>
        <dbReference type="ARBA" id="ARBA00045213"/>
    </source>
</evidence>
<dbReference type="InterPro" id="IPR051959">
    <property type="entry name" value="PAK1-Kinase_Regulator"/>
</dbReference>
<feature type="repeat" description="WD" evidence="2">
    <location>
        <begin position="126"/>
        <end position="167"/>
    </location>
</feature>
<dbReference type="InterPro" id="IPR001680">
    <property type="entry name" value="WD40_rpt"/>
</dbReference>
<dbReference type="AlphaFoldDB" id="A0AAE1A4A7"/>
<feature type="region of interest" description="Disordered" evidence="3">
    <location>
        <begin position="326"/>
        <end position="430"/>
    </location>
</feature>
<sequence>MDQVMDFMENTEIVVGTYENHLLGYKIVTDPVNEHLMLETSFTDDSHRGALRCVAISSTGVLASSSTDDSIRIHSLKKRKEIGGLFEHNGTVNSMVFYDNNHMFSASEDGTICLWKTKNWEMMRTLKGHKSHVMAVAVHPSGKLGLSVGSDRSFFTWDLLTGKLAFQRKLQDVAYNIFFTSSGDHYVLVFNKQIEVCSLADTKVVKEVPTEWRINAVCHVKENIFAVGGDDRLVLIVDVLTGTHLFNVDAAKSTEDNFSSRVRCMSVIDFNADKYLVLATASGDIKIFRLDFMKCTAKTLFFGQTKVRITAMSVYNSSINIGTGASKKRNAQVLDTEEQMQERPECESKNSSNSDDDHEGSEDSESRTGAPESKKRKVQRDFGASKPARKKNKNANKNCETNVLKSKITKDAIFPPQKSKKKLKAKRVNK</sequence>
<dbReference type="PROSITE" id="PS50294">
    <property type="entry name" value="WD_REPEATS_REGION"/>
    <property type="match status" value="1"/>
</dbReference>
<dbReference type="SMART" id="SM00320">
    <property type="entry name" value="WD40"/>
    <property type="match status" value="5"/>
</dbReference>
<evidence type="ECO:0000313" key="4">
    <source>
        <dbReference type="EMBL" id="KAK3781009.1"/>
    </source>
</evidence>
<reference evidence="4" key="1">
    <citation type="journal article" date="2023" name="G3 (Bethesda)">
        <title>A reference genome for the long-term kleptoplast-retaining sea slug Elysia crispata morphotype clarki.</title>
        <authorList>
            <person name="Eastman K.E."/>
            <person name="Pendleton A.L."/>
            <person name="Shaikh M.A."/>
            <person name="Suttiyut T."/>
            <person name="Ogas R."/>
            <person name="Tomko P."/>
            <person name="Gavelis G."/>
            <person name="Widhalm J.R."/>
            <person name="Wisecaver J.H."/>
        </authorList>
    </citation>
    <scope>NUCLEOTIDE SEQUENCE</scope>
    <source>
        <strain evidence="4">ECLA1</strain>
    </source>
</reference>
<proteinExistence type="predicted"/>
<gene>
    <name evidence="4" type="ORF">RRG08_046313</name>
</gene>
<organism evidence="4 5">
    <name type="scientific">Elysia crispata</name>
    <name type="common">lettuce slug</name>
    <dbReference type="NCBI Taxonomy" id="231223"/>
    <lineage>
        <taxon>Eukaryota</taxon>
        <taxon>Metazoa</taxon>
        <taxon>Spiralia</taxon>
        <taxon>Lophotrochozoa</taxon>
        <taxon>Mollusca</taxon>
        <taxon>Gastropoda</taxon>
        <taxon>Heterobranchia</taxon>
        <taxon>Euthyneura</taxon>
        <taxon>Panpulmonata</taxon>
        <taxon>Sacoglossa</taxon>
        <taxon>Placobranchoidea</taxon>
        <taxon>Plakobranchidae</taxon>
        <taxon>Elysia</taxon>
    </lineage>
</organism>
<dbReference type="PROSITE" id="PS50082">
    <property type="entry name" value="WD_REPEATS_2"/>
    <property type="match status" value="2"/>
</dbReference>
<evidence type="ECO:0008006" key="6">
    <source>
        <dbReference type="Google" id="ProtNLM"/>
    </source>
</evidence>
<keyword evidence="5" id="KW-1185">Reference proteome</keyword>
<evidence type="ECO:0000256" key="3">
    <source>
        <dbReference type="SAM" id="MobiDB-lite"/>
    </source>
</evidence>
<dbReference type="EMBL" id="JAWDGP010002673">
    <property type="protein sequence ID" value="KAK3781009.1"/>
    <property type="molecule type" value="Genomic_DNA"/>
</dbReference>
<dbReference type="InterPro" id="IPR036322">
    <property type="entry name" value="WD40_repeat_dom_sf"/>
</dbReference>
<dbReference type="InterPro" id="IPR015943">
    <property type="entry name" value="WD40/YVTN_repeat-like_dom_sf"/>
</dbReference>
<feature type="compositionally biased region" description="Acidic residues" evidence="3">
    <location>
        <begin position="354"/>
        <end position="363"/>
    </location>
</feature>
<feature type="compositionally biased region" description="Basic residues" evidence="3">
    <location>
        <begin position="418"/>
        <end position="430"/>
    </location>
</feature>
<evidence type="ECO:0000256" key="2">
    <source>
        <dbReference type="PROSITE-ProRule" id="PRU00221"/>
    </source>
</evidence>
<comment type="caution">
    <text evidence="4">The sequence shown here is derived from an EMBL/GenBank/DDBJ whole genome shotgun (WGS) entry which is preliminary data.</text>
</comment>
<dbReference type="SUPFAM" id="SSF50978">
    <property type="entry name" value="WD40 repeat-like"/>
    <property type="match status" value="1"/>
</dbReference>
<feature type="repeat" description="WD" evidence="2">
    <location>
        <begin position="85"/>
        <end position="125"/>
    </location>
</feature>
<dbReference type="PANTHER" id="PTHR44675:SF1">
    <property type="entry name" value="P21-ACTIVATED PROTEIN KINASE-INTERACTING PROTEIN 1"/>
    <property type="match status" value="1"/>
</dbReference>
<protein>
    <recommendedName>
        <fullName evidence="6">P21-activated protein kinase-interacting protein 1-like</fullName>
    </recommendedName>
</protein>
<comment type="function">
    <text evidence="1">Negatively regulates the PAK1 kinase. PAK1 is a member of the PAK kinase family, which has been shown to play a positive role in the regulation of signaling pathways involving MAPK8 and RELA. PAK1 exists as an inactive homodimer, which is activated by binding of small GTPases such as CDC42 to an N-terminal regulatory domain. PAK1IP1 also binds to the N-terminus of PAK1, and inhibits the specific activation of PAK1 by CDC42. May be involved in ribosomal large subunit assembly.</text>
</comment>
<accession>A0AAE1A4A7</accession>
<dbReference type="Gene3D" id="2.130.10.10">
    <property type="entry name" value="YVTN repeat-like/Quinoprotein amine dehydrogenase"/>
    <property type="match status" value="2"/>
</dbReference>
<name>A0AAE1A4A7_9GAST</name>
<evidence type="ECO:0000313" key="5">
    <source>
        <dbReference type="Proteomes" id="UP001283361"/>
    </source>
</evidence>
<keyword evidence="2" id="KW-0853">WD repeat</keyword>